<evidence type="ECO:0000256" key="6">
    <source>
        <dbReference type="ARBA" id="ARBA00022989"/>
    </source>
</evidence>
<evidence type="ECO:0000313" key="10">
    <source>
        <dbReference type="EMBL" id="KIV88834.1"/>
    </source>
</evidence>
<evidence type="ECO:0000256" key="5">
    <source>
        <dbReference type="ARBA" id="ARBA00022692"/>
    </source>
</evidence>
<organism evidence="10 11">
    <name type="scientific">Exophiala mesophila</name>
    <name type="common">Black yeast-like fungus</name>
    <dbReference type="NCBI Taxonomy" id="212818"/>
    <lineage>
        <taxon>Eukaryota</taxon>
        <taxon>Fungi</taxon>
        <taxon>Dikarya</taxon>
        <taxon>Ascomycota</taxon>
        <taxon>Pezizomycotina</taxon>
        <taxon>Eurotiomycetes</taxon>
        <taxon>Chaetothyriomycetidae</taxon>
        <taxon>Chaetothyriales</taxon>
        <taxon>Herpotrichiellaceae</taxon>
        <taxon>Exophiala</taxon>
    </lineage>
</organism>
<feature type="transmembrane region" description="Helical" evidence="8">
    <location>
        <begin position="323"/>
        <end position="343"/>
    </location>
</feature>
<dbReference type="GeneID" id="27326317"/>
<evidence type="ECO:0000256" key="2">
    <source>
        <dbReference type="ARBA" id="ARBA00005179"/>
    </source>
</evidence>
<evidence type="ECO:0000256" key="3">
    <source>
        <dbReference type="ARBA" id="ARBA00007282"/>
    </source>
</evidence>
<evidence type="ECO:0000256" key="7">
    <source>
        <dbReference type="ARBA" id="ARBA00023136"/>
    </source>
</evidence>
<keyword evidence="7 8" id="KW-0472">Membrane</keyword>
<evidence type="ECO:0000259" key="9">
    <source>
        <dbReference type="Pfam" id="PF13813"/>
    </source>
</evidence>
<proteinExistence type="inferred from homology"/>
<accession>A0A0D1Z4I1</accession>
<dbReference type="AlphaFoldDB" id="A0A0D1Z4I1"/>
<dbReference type="GO" id="GO:0016020">
    <property type="term" value="C:membrane"/>
    <property type="evidence" value="ECO:0007669"/>
    <property type="project" value="UniProtKB-SubCell"/>
</dbReference>
<comment type="pathway">
    <text evidence="2">Secondary metabolite biosynthesis.</text>
</comment>
<dbReference type="GO" id="GO:0006629">
    <property type="term" value="P:lipid metabolic process"/>
    <property type="evidence" value="ECO:0007669"/>
    <property type="project" value="InterPro"/>
</dbReference>
<evidence type="ECO:0000256" key="1">
    <source>
        <dbReference type="ARBA" id="ARBA00004141"/>
    </source>
</evidence>
<dbReference type="VEuPathDB" id="FungiDB:PV10_08472"/>
<feature type="domain" description="Wax synthase" evidence="9">
    <location>
        <begin position="236"/>
        <end position="311"/>
    </location>
</feature>
<evidence type="ECO:0000256" key="8">
    <source>
        <dbReference type="SAM" id="Phobius"/>
    </source>
</evidence>
<sequence length="429" mass="48694">MTSLGLDPPSYEARFQDYLPHITLPLLAIFSFTCPPFAGRGILFATLIAINYFALFFSPWPPNVYETRNMRYGMTSVWLFVLPIFERLLLHVPERDFWQLEDAGPIENRHPPPWTWRKVHWAISLAATPRGVGWNFGGRRVNAARLALKEAGKGRAASVRDSLIQTTIAYLALDATIILAKSAPIPVGWRFNLSTIADIVVAEVYMFAAVYFAMGLQYSFVATIAVGLGLSPPENWVPLFGSFSDCYTISNVWGKFWHTYIRQPVLGISHTITESLRIPPRSIIAYLIHLTTAFIISAFFHIISLNSIRSDNISLQELIRNMLVFFMAQPIGTVAEALVIDYYQRCGSAERMPDAGRGIKKSSSRTSLAVERPPRLMFRVIGYIWVLCWFSFTGWWFTKGYIALGARDWPVPFSFWRSIFGRNAVIREN</sequence>
<keyword evidence="6 8" id="KW-1133">Transmembrane helix</keyword>
<feature type="transmembrane region" description="Helical" evidence="8">
    <location>
        <begin position="376"/>
        <end position="397"/>
    </location>
</feature>
<feature type="transmembrane region" description="Helical" evidence="8">
    <location>
        <begin position="283"/>
        <end position="303"/>
    </location>
</feature>
<comment type="similarity">
    <text evidence="3">Belongs to the wax synthase family.</text>
</comment>
<keyword evidence="4" id="KW-0808">Transferase</keyword>
<gene>
    <name evidence="10" type="ORF">PV10_08472</name>
</gene>
<dbReference type="InterPro" id="IPR044851">
    <property type="entry name" value="Wax_synthase"/>
</dbReference>
<keyword evidence="5 8" id="KW-0812">Transmembrane</keyword>
<comment type="subcellular location">
    <subcellularLocation>
        <location evidence="1">Membrane</location>
        <topology evidence="1">Multi-pass membrane protein</topology>
    </subcellularLocation>
</comment>
<dbReference type="InterPro" id="IPR032805">
    <property type="entry name" value="Wax_synthase_dom"/>
</dbReference>
<keyword evidence="11" id="KW-1185">Reference proteome</keyword>
<dbReference type="Proteomes" id="UP000054302">
    <property type="component" value="Unassembled WGS sequence"/>
</dbReference>
<dbReference type="PANTHER" id="PTHR31595">
    <property type="entry name" value="LONG-CHAIN-ALCOHOL O-FATTY-ACYLTRANSFERASE 3-RELATED"/>
    <property type="match status" value="1"/>
</dbReference>
<feature type="transmembrane region" description="Helical" evidence="8">
    <location>
        <begin position="41"/>
        <end position="60"/>
    </location>
</feature>
<dbReference type="RefSeq" id="XP_016220408.1">
    <property type="nucleotide sequence ID" value="XM_016373497.1"/>
</dbReference>
<reference evidence="10 11" key="1">
    <citation type="submission" date="2015-01" db="EMBL/GenBank/DDBJ databases">
        <title>The Genome Sequence of Exophiala mesophila CBS40295.</title>
        <authorList>
            <consortium name="The Broad Institute Genomics Platform"/>
            <person name="Cuomo C."/>
            <person name="de Hoog S."/>
            <person name="Gorbushina A."/>
            <person name="Stielow B."/>
            <person name="Teixiera M."/>
            <person name="Abouelleil A."/>
            <person name="Chapman S.B."/>
            <person name="Priest M."/>
            <person name="Young S.K."/>
            <person name="Wortman J."/>
            <person name="Nusbaum C."/>
            <person name="Birren B."/>
        </authorList>
    </citation>
    <scope>NUCLEOTIDE SEQUENCE [LARGE SCALE GENOMIC DNA]</scope>
    <source>
        <strain evidence="10 11">CBS 40295</strain>
    </source>
</reference>
<dbReference type="EMBL" id="KN847525">
    <property type="protein sequence ID" value="KIV88834.1"/>
    <property type="molecule type" value="Genomic_DNA"/>
</dbReference>
<evidence type="ECO:0000256" key="4">
    <source>
        <dbReference type="ARBA" id="ARBA00022679"/>
    </source>
</evidence>
<dbReference type="OMA" id="LYLCASW"/>
<dbReference type="HOGENOM" id="CLU_032731_1_0_1"/>
<protein>
    <recommendedName>
        <fullName evidence="9">Wax synthase domain-containing protein</fullName>
    </recommendedName>
</protein>
<name>A0A0D1Z4I1_EXOME</name>
<dbReference type="GO" id="GO:0008374">
    <property type="term" value="F:O-acyltransferase activity"/>
    <property type="evidence" value="ECO:0007669"/>
    <property type="project" value="InterPro"/>
</dbReference>
<dbReference type="OrthoDB" id="4115471at2759"/>
<dbReference type="Pfam" id="PF13813">
    <property type="entry name" value="MBOAT_2"/>
    <property type="match status" value="1"/>
</dbReference>
<dbReference type="PANTHER" id="PTHR31595:SF57">
    <property type="entry name" value="OS04G0481900 PROTEIN"/>
    <property type="match status" value="1"/>
</dbReference>
<evidence type="ECO:0000313" key="11">
    <source>
        <dbReference type="Proteomes" id="UP000054302"/>
    </source>
</evidence>
<feature type="transmembrane region" description="Helical" evidence="8">
    <location>
        <begin position="204"/>
        <end position="230"/>
    </location>
</feature>